<evidence type="ECO:0000313" key="2">
    <source>
        <dbReference type="EMBL" id="KAF2860055.1"/>
    </source>
</evidence>
<dbReference type="PANTHER" id="PTHR35872:SF1">
    <property type="entry name" value="ALPHA-L-RHAMNOSIDASE C"/>
    <property type="match status" value="1"/>
</dbReference>
<dbReference type="Pfam" id="PF11204">
    <property type="entry name" value="DUF2985"/>
    <property type="match status" value="1"/>
</dbReference>
<feature type="non-terminal residue" evidence="2">
    <location>
        <position position="195"/>
    </location>
</feature>
<sequence length="195" mass="22483">RWLLTPKGILWTLYGLNVVAWGGMLFLLLCNASKAMCWAPVDRPRYRNCNDINSPRRVWIEIDSQILNALFCVTGFGFLPWRLRDLYFLLRYRLCNERRAGKEKKLKPLRVLTGYYDWFRLDKQPTTAMWKMDVFVWAQIANTALQACLCGFMWGMSRYNRPAWATGLFIALACGVAAAGGLIAFLEGRKAVKVE</sequence>
<protein>
    <submittedName>
        <fullName evidence="2">Uncharacterized protein</fullName>
    </submittedName>
</protein>
<evidence type="ECO:0000313" key="3">
    <source>
        <dbReference type="Proteomes" id="UP000799421"/>
    </source>
</evidence>
<reference evidence="2" key="1">
    <citation type="journal article" date="2020" name="Stud. Mycol.">
        <title>101 Dothideomycetes genomes: a test case for predicting lifestyles and emergence of pathogens.</title>
        <authorList>
            <person name="Haridas S."/>
            <person name="Albert R."/>
            <person name="Binder M."/>
            <person name="Bloem J."/>
            <person name="Labutti K."/>
            <person name="Salamov A."/>
            <person name="Andreopoulos B."/>
            <person name="Baker S."/>
            <person name="Barry K."/>
            <person name="Bills G."/>
            <person name="Bluhm B."/>
            <person name="Cannon C."/>
            <person name="Castanera R."/>
            <person name="Culley D."/>
            <person name="Daum C."/>
            <person name="Ezra D."/>
            <person name="Gonzalez J."/>
            <person name="Henrissat B."/>
            <person name="Kuo A."/>
            <person name="Liang C."/>
            <person name="Lipzen A."/>
            <person name="Lutzoni F."/>
            <person name="Magnuson J."/>
            <person name="Mondo S."/>
            <person name="Nolan M."/>
            <person name="Ohm R."/>
            <person name="Pangilinan J."/>
            <person name="Park H.-J."/>
            <person name="Ramirez L."/>
            <person name="Alfaro M."/>
            <person name="Sun H."/>
            <person name="Tritt A."/>
            <person name="Yoshinaga Y."/>
            <person name="Zwiers L.-H."/>
            <person name="Turgeon B."/>
            <person name="Goodwin S."/>
            <person name="Spatafora J."/>
            <person name="Crous P."/>
            <person name="Grigoriev I."/>
        </authorList>
    </citation>
    <scope>NUCLEOTIDE SEQUENCE</scope>
    <source>
        <strain evidence="2">CBS 480.64</strain>
    </source>
</reference>
<feature type="non-terminal residue" evidence="2">
    <location>
        <position position="1"/>
    </location>
</feature>
<keyword evidence="1" id="KW-1133">Transmembrane helix</keyword>
<dbReference type="PANTHER" id="PTHR35872">
    <property type="entry name" value="INTEGRAL MEMBRANE PROTEIN (AFU_ORTHOLOGUE AFUA_5G07110)"/>
    <property type="match status" value="1"/>
</dbReference>
<dbReference type="Proteomes" id="UP000799421">
    <property type="component" value="Unassembled WGS sequence"/>
</dbReference>
<feature type="transmembrane region" description="Helical" evidence="1">
    <location>
        <begin position="66"/>
        <end position="83"/>
    </location>
</feature>
<feature type="transmembrane region" description="Helical" evidence="1">
    <location>
        <begin position="134"/>
        <end position="156"/>
    </location>
</feature>
<keyword evidence="1" id="KW-0472">Membrane</keyword>
<evidence type="ECO:0000256" key="1">
    <source>
        <dbReference type="SAM" id="Phobius"/>
    </source>
</evidence>
<dbReference type="EMBL" id="MU005985">
    <property type="protein sequence ID" value="KAF2860055.1"/>
    <property type="molecule type" value="Genomic_DNA"/>
</dbReference>
<keyword evidence="1" id="KW-0812">Transmembrane</keyword>
<feature type="transmembrane region" description="Helical" evidence="1">
    <location>
        <begin position="163"/>
        <end position="186"/>
    </location>
</feature>
<keyword evidence="3" id="KW-1185">Reference proteome</keyword>
<dbReference type="AlphaFoldDB" id="A0A6A7BZC6"/>
<dbReference type="InterPro" id="IPR021369">
    <property type="entry name" value="DUF2985"/>
</dbReference>
<organism evidence="2 3">
    <name type="scientific">Piedraia hortae CBS 480.64</name>
    <dbReference type="NCBI Taxonomy" id="1314780"/>
    <lineage>
        <taxon>Eukaryota</taxon>
        <taxon>Fungi</taxon>
        <taxon>Dikarya</taxon>
        <taxon>Ascomycota</taxon>
        <taxon>Pezizomycotina</taxon>
        <taxon>Dothideomycetes</taxon>
        <taxon>Dothideomycetidae</taxon>
        <taxon>Capnodiales</taxon>
        <taxon>Piedraiaceae</taxon>
        <taxon>Piedraia</taxon>
    </lineage>
</organism>
<accession>A0A6A7BZC6</accession>
<feature type="transmembrane region" description="Helical" evidence="1">
    <location>
        <begin position="12"/>
        <end position="30"/>
    </location>
</feature>
<proteinExistence type="predicted"/>
<gene>
    <name evidence="2" type="ORF">K470DRAFT_198120</name>
</gene>
<dbReference type="OrthoDB" id="6407410at2759"/>
<name>A0A6A7BZC6_9PEZI</name>